<dbReference type="Proteomes" id="UP000316184">
    <property type="component" value="Unassembled WGS sequence"/>
</dbReference>
<reference evidence="1 2" key="1">
    <citation type="submission" date="2019-06" db="EMBL/GenBank/DDBJ databases">
        <title>Sequencing the genomes of 1000 actinobacteria strains.</title>
        <authorList>
            <person name="Klenk H.-P."/>
        </authorList>
    </citation>
    <scope>NUCLEOTIDE SEQUENCE [LARGE SCALE GENOMIC DNA]</scope>
    <source>
        <strain evidence="1 2">DSM 46699</strain>
    </source>
</reference>
<sequence length="64" mass="6707">MVLAPQPTANLNTLITAKDPFSLKKGSFCSAVRVAEPQTPSGSGIRDLSMNGYAALRLSSPDDV</sequence>
<evidence type="ECO:0000313" key="1">
    <source>
        <dbReference type="EMBL" id="TWF93016.1"/>
    </source>
</evidence>
<gene>
    <name evidence="1" type="ORF">FHU35_16299</name>
</gene>
<dbReference type="AlphaFoldDB" id="A0A561U0Y6"/>
<keyword evidence="2" id="KW-1185">Reference proteome</keyword>
<dbReference type="EMBL" id="VIWX01000006">
    <property type="protein sequence ID" value="TWF93016.1"/>
    <property type="molecule type" value="Genomic_DNA"/>
</dbReference>
<evidence type="ECO:0000313" key="2">
    <source>
        <dbReference type="Proteomes" id="UP000316184"/>
    </source>
</evidence>
<accession>A0A561U0Y6</accession>
<proteinExistence type="predicted"/>
<name>A0A561U0Y6_9PSEU</name>
<protein>
    <submittedName>
        <fullName evidence="1">Uncharacterized protein</fullName>
    </submittedName>
</protein>
<comment type="caution">
    <text evidence="1">The sequence shown here is derived from an EMBL/GenBank/DDBJ whole genome shotgun (WGS) entry which is preliminary data.</text>
</comment>
<organism evidence="1 2">
    <name type="scientific">Saccharopolyspora dendranthemae</name>
    <dbReference type="NCBI Taxonomy" id="1181886"/>
    <lineage>
        <taxon>Bacteria</taxon>
        <taxon>Bacillati</taxon>
        <taxon>Actinomycetota</taxon>
        <taxon>Actinomycetes</taxon>
        <taxon>Pseudonocardiales</taxon>
        <taxon>Pseudonocardiaceae</taxon>
        <taxon>Saccharopolyspora</taxon>
    </lineage>
</organism>